<dbReference type="RefSeq" id="WP_336349589.1">
    <property type="nucleotide sequence ID" value="NZ_JAZAQL010000001.1"/>
</dbReference>
<evidence type="ECO:0000313" key="2">
    <source>
        <dbReference type="Proteomes" id="UP001596395"/>
    </source>
</evidence>
<dbReference type="Proteomes" id="UP001596395">
    <property type="component" value="Unassembled WGS sequence"/>
</dbReference>
<dbReference type="PROSITE" id="PS51318">
    <property type="entry name" value="TAT"/>
    <property type="match status" value="1"/>
</dbReference>
<dbReference type="InterPro" id="IPR006311">
    <property type="entry name" value="TAT_signal"/>
</dbReference>
<reference evidence="1 2" key="1">
    <citation type="journal article" date="2019" name="Int. J. Syst. Evol. Microbiol.">
        <title>The Global Catalogue of Microorganisms (GCM) 10K type strain sequencing project: providing services to taxonomists for standard genome sequencing and annotation.</title>
        <authorList>
            <consortium name="The Broad Institute Genomics Platform"/>
            <consortium name="The Broad Institute Genome Sequencing Center for Infectious Disease"/>
            <person name="Wu L."/>
            <person name="Ma J."/>
        </authorList>
    </citation>
    <scope>NUCLEOTIDE SEQUENCE [LARGE SCALE GENOMIC DNA]</scope>
    <source>
        <strain evidence="1 2">GX26</strain>
    </source>
</reference>
<gene>
    <name evidence="1" type="ORF">ACFQGB_07105</name>
</gene>
<organism evidence="1 2">
    <name type="scientific">Halorubellus litoreus</name>
    <dbReference type="NCBI Taxonomy" id="755308"/>
    <lineage>
        <taxon>Archaea</taxon>
        <taxon>Methanobacteriati</taxon>
        <taxon>Methanobacteriota</taxon>
        <taxon>Stenosarchaea group</taxon>
        <taxon>Halobacteria</taxon>
        <taxon>Halobacteriales</taxon>
        <taxon>Halorubellaceae</taxon>
        <taxon>Halorubellus</taxon>
    </lineage>
</organism>
<proteinExistence type="predicted"/>
<evidence type="ECO:0008006" key="3">
    <source>
        <dbReference type="Google" id="ProtNLM"/>
    </source>
</evidence>
<name>A0ABD5VGN4_9EURY</name>
<dbReference type="EMBL" id="JBHSXN010000001">
    <property type="protein sequence ID" value="MFC6952629.1"/>
    <property type="molecule type" value="Genomic_DNA"/>
</dbReference>
<protein>
    <recommendedName>
        <fullName evidence="3">Tat (Twin-arginine translocation) pathway signal sequence</fullName>
    </recommendedName>
</protein>
<accession>A0ABD5VGN4</accession>
<dbReference type="AlphaFoldDB" id="A0ABD5VGN4"/>
<evidence type="ECO:0000313" key="1">
    <source>
        <dbReference type="EMBL" id="MFC6952629.1"/>
    </source>
</evidence>
<sequence length="250" mass="26177">MVDKSRRKMLKYGAAATGAALVPTVSSAKGTDADDDAGYNLDDITVISERDGETYVGVALSKKGKQFTDVVHVGDSGTVKKAEVSESQYRTLTADVGTTTHADVQSTVGATGDDWEEIIERADAWGGTNGDCGAYDYTHRWGCVTAEFTRDISDLGIQAVSAALIGYVGATLSSGVVIGVLAGVIAAGAWAISWVVDVDTITVGATEFDKSAFGWTQTLNMSKVGTGWHVDWDDLVPQGGSPGHPGRDHI</sequence>
<keyword evidence="2" id="KW-1185">Reference proteome</keyword>
<comment type="caution">
    <text evidence="1">The sequence shown here is derived from an EMBL/GenBank/DDBJ whole genome shotgun (WGS) entry which is preliminary data.</text>
</comment>